<gene>
    <name evidence="3" type="ORF">Pan189_18380</name>
</gene>
<evidence type="ECO:0000256" key="2">
    <source>
        <dbReference type="SAM" id="Phobius"/>
    </source>
</evidence>
<dbReference type="RefSeq" id="WP_145363569.1">
    <property type="nucleotide sequence ID" value="NZ_CP036268.1"/>
</dbReference>
<dbReference type="EMBL" id="CP036268">
    <property type="protein sequence ID" value="QDT37458.1"/>
    <property type="molecule type" value="Genomic_DNA"/>
</dbReference>
<feature type="transmembrane region" description="Helical" evidence="2">
    <location>
        <begin position="40"/>
        <end position="60"/>
    </location>
</feature>
<feature type="transmembrane region" description="Helical" evidence="2">
    <location>
        <begin position="327"/>
        <end position="351"/>
    </location>
</feature>
<feature type="transmembrane region" description="Helical" evidence="2">
    <location>
        <begin position="201"/>
        <end position="217"/>
    </location>
</feature>
<name>A0A517R0Q6_9PLAN</name>
<feature type="transmembrane region" description="Helical" evidence="2">
    <location>
        <begin position="223"/>
        <end position="251"/>
    </location>
</feature>
<feature type="transmembrane region" description="Helical" evidence="2">
    <location>
        <begin position="263"/>
        <end position="283"/>
    </location>
</feature>
<keyword evidence="4" id="KW-1185">Reference proteome</keyword>
<feature type="compositionally biased region" description="Polar residues" evidence="1">
    <location>
        <begin position="1"/>
        <end position="10"/>
    </location>
</feature>
<feature type="transmembrane region" description="Helical" evidence="2">
    <location>
        <begin position="140"/>
        <end position="161"/>
    </location>
</feature>
<accession>A0A517R0Q6</accession>
<feature type="transmembrane region" description="Helical" evidence="2">
    <location>
        <begin position="399"/>
        <end position="419"/>
    </location>
</feature>
<dbReference type="Proteomes" id="UP000317318">
    <property type="component" value="Chromosome"/>
</dbReference>
<keyword evidence="2" id="KW-1133">Transmembrane helix</keyword>
<organism evidence="3 4">
    <name type="scientific">Stratiformator vulcanicus</name>
    <dbReference type="NCBI Taxonomy" id="2527980"/>
    <lineage>
        <taxon>Bacteria</taxon>
        <taxon>Pseudomonadati</taxon>
        <taxon>Planctomycetota</taxon>
        <taxon>Planctomycetia</taxon>
        <taxon>Planctomycetales</taxon>
        <taxon>Planctomycetaceae</taxon>
        <taxon>Stratiformator</taxon>
    </lineage>
</organism>
<feature type="region of interest" description="Disordered" evidence="1">
    <location>
        <begin position="1"/>
        <end position="29"/>
    </location>
</feature>
<dbReference type="AlphaFoldDB" id="A0A517R0Q6"/>
<sequence length="680" mass="75693">MRPSSGSLNGMTDIPGASESAHSDGSPASAPTGGEIRFGYYYLIVIVVAAGLHAAAIWNAEPLQSANDRSRWATVWSLVERNSFQIDRLQRDSGWRTIDRVLVDGHFYSSKPPLLPLVTAGIYAGYRQALDRTLTQSPTLLTRHVLTILNLLPLVAALWLTCRIVDRYARSSTARLIVPAVLAFGTFLSPFSVVLNNHTPAAMTLVFSIYALLSIYSDGRRSAVYFAAVGFFAAATVANELPALAWCAICFAAMASKDWKRTLLYAAPAAAVVAITYFVSLRIQTGGWKPFYAYYGTELYRYVHEGVPSYWLNPQGIDRNLDSPPMYLFHCILGHHGIISLTPIFAITFFGWFRLWQDRRHPLMPLSAVTAALTVVVLGFYLMRTENYNYGGNSSALRWALWMIPLWTISLIPALDAWGEDRRTRLIAALLLGASVASAWSSVDNPWRHSWLYREMESAGLIDYSTPLEPLPRTITTWFPSLPGAADQSDESKPWVTFASVNEDGSSVQIRLTSLGIENRDERVIQKLKVNSAGSGSNLPDRMEFAVDRELFEGGSAPEEFLITPTEQPERERVLKFLQMVPGSYELLPGTNRYLRTDLRQDAFRCRFAAATISKTNGDNRNEHRIETYLCEEIPFGCLKFRIITRDGSSGTTISRKEFVVTGSNPPPPPISPLTPESFD</sequence>
<evidence type="ECO:0000313" key="3">
    <source>
        <dbReference type="EMBL" id="QDT37458.1"/>
    </source>
</evidence>
<keyword evidence="2" id="KW-0472">Membrane</keyword>
<reference evidence="3 4" key="1">
    <citation type="submission" date="2019-02" db="EMBL/GenBank/DDBJ databases">
        <title>Deep-cultivation of Planctomycetes and their phenomic and genomic characterization uncovers novel biology.</title>
        <authorList>
            <person name="Wiegand S."/>
            <person name="Jogler M."/>
            <person name="Boedeker C."/>
            <person name="Pinto D."/>
            <person name="Vollmers J."/>
            <person name="Rivas-Marin E."/>
            <person name="Kohn T."/>
            <person name="Peeters S.H."/>
            <person name="Heuer A."/>
            <person name="Rast P."/>
            <person name="Oberbeckmann S."/>
            <person name="Bunk B."/>
            <person name="Jeske O."/>
            <person name="Meyerdierks A."/>
            <person name="Storesund J.E."/>
            <person name="Kallscheuer N."/>
            <person name="Luecker S."/>
            <person name="Lage O.M."/>
            <person name="Pohl T."/>
            <person name="Merkel B.J."/>
            <person name="Hornburger P."/>
            <person name="Mueller R.-W."/>
            <person name="Bruemmer F."/>
            <person name="Labrenz M."/>
            <person name="Spormann A.M."/>
            <person name="Op den Camp H."/>
            <person name="Overmann J."/>
            <person name="Amann R."/>
            <person name="Jetten M.S.M."/>
            <person name="Mascher T."/>
            <person name="Medema M.H."/>
            <person name="Devos D.P."/>
            <person name="Kaster A.-K."/>
            <person name="Ovreas L."/>
            <person name="Rohde M."/>
            <person name="Galperin M.Y."/>
            <person name="Jogler C."/>
        </authorList>
    </citation>
    <scope>NUCLEOTIDE SEQUENCE [LARGE SCALE GENOMIC DNA]</scope>
    <source>
        <strain evidence="3 4">Pan189</strain>
    </source>
</reference>
<feature type="transmembrane region" description="Helical" evidence="2">
    <location>
        <begin position="173"/>
        <end position="194"/>
    </location>
</feature>
<evidence type="ECO:0000256" key="1">
    <source>
        <dbReference type="SAM" id="MobiDB-lite"/>
    </source>
</evidence>
<proteinExistence type="predicted"/>
<dbReference type="KEGG" id="svp:Pan189_18380"/>
<evidence type="ECO:0008006" key="5">
    <source>
        <dbReference type="Google" id="ProtNLM"/>
    </source>
</evidence>
<keyword evidence="2" id="KW-0812">Transmembrane</keyword>
<protein>
    <recommendedName>
        <fullName evidence="5">Glycosyltransferase RgtA/B/C/D-like domain-containing protein</fullName>
    </recommendedName>
</protein>
<feature type="transmembrane region" description="Helical" evidence="2">
    <location>
        <begin position="363"/>
        <end position="383"/>
    </location>
</feature>
<dbReference type="OrthoDB" id="251120at2"/>
<evidence type="ECO:0000313" key="4">
    <source>
        <dbReference type="Proteomes" id="UP000317318"/>
    </source>
</evidence>
<feature type="region of interest" description="Disordered" evidence="1">
    <location>
        <begin position="659"/>
        <end position="680"/>
    </location>
</feature>